<dbReference type="RefSeq" id="WP_386415208.1">
    <property type="nucleotide sequence ID" value="NZ_JBHSZO010000021.1"/>
</dbReference>
<protein>
    <submittedName>
        <fullName evidence="1">Class I SAM-dependent methyltransferase</fullName>
        <ecNumber evidence="1">2.1.1.-</ecNumber>
    </submittedName>
</protein>
<dbReference type="EMBL" id="JBHSZO010000021">
    <property type="protein sequence ID" value="MFC7219473.1"/>
    <property type="molecule type" value="Genomic_DNA"/>
</dbReference>
<dbReference type="InterPro" id="IPR029063">
    <property type="entry name" value="SAM-dependent_MTases_sf"/>
</dbReference>
<evidence type="ECO:0000313" key="2">
    <source>
        <dbReference type="Proteomes" id="UP001596413"/>
    </source>
</evidence>
<keyword evidence="1" id="KW-0489">Methyltransferase</keyword>
<dbReference type="Gene3D" id="3.40.50.150">
    <property type="entry name" value="Vaccinia Virus protein VP39"/>
    <property type="match status" value="1"/>
</dbReference>
<dbReference type="Proteomes" id="UP001596413">
    <property type="component" value="Unassembled WGS sequence"/>
</dbReference>
<dbReference type="EC" id="2.1.1.-" evidence="1"/>
<keyword evidence="1" id="KW-0808">Transferase</keyword>
<gene>
    <name evidence="1" type="ORF">ACFQLX_15020</name>
</gene>
<comment type="caution">
    <text evidence="1">The sequence shown here is derived from an EMBL/GenBank/DDBJ whole genome shotgun (WGS) entry which is preliminary data.</text>
</comment>
<accession>A0ABW2GFH0</accession>
<dbReference type="SUPFAM" id="SSF53335">
    <property type="entry name" value="S-adenosyl-L-methionine-dependent methyltransferases"/>
    <property type="match status" value="1"/>
</dbReference>
<sequence length="68" mass="6971">MAGLPAGSYDVTSCVATIHHLPFARTLTRLRSRLAPGGTLVIVALSRPEGPVDTCLAPSPSRANAAMG</sequence>
<name>A0ABW2GFH0_9ACTN</name>
<reference evidence="2" key="1">
    <citation type="journal article" date="2019" name="Int. J. Syst. Evol. Microbiol.">
        <title>The Global Catalogue of Microorganisms (GCM) 10K type strain sequencing project: providing services to taxonomists for standard genome sequencing and annotation.</title>
        <authorList>
            <consortium name="The Broad Institute Genomics Platform"/>
            <consortium name="The Broad Institute Genome Sequencing Center for Infectious Disease"/>
            <person name="Wu L."/>
            <person name="Ma J."/>
        </authorList>
    </citation>
    <scope>NUCLEOTIDE SEQUENCE [LARGE SCALE GENOMIC DNA]</scope>
    <source>
        <strain evidence="2">CGMCC 1.13681</strain>
    </source>
</reference>
<proteinExistence type="predicted"/>
<dbReference type="GO" id="GO:0032259">
    <property type="term" value="P:methylation"/>
    <property type="evidence" value="ECO:0007669"/>
    <property type="project" value="UniProtKB-KW"/>
</dbReference>
<keyword evidence="2" id="KW-1185">Reference proteome</keyword>
<organism evidence="1 2">
    <name type="scientific">Streptomyces polyrhachis</name>
    <dbReference type="NCBI Taxonomy" id="1282885"/>
    <lineage>
        <taxon>Bacteria</taxon>
        <taxon>Bacillati</taxon>
        <taxon>Actinomycetota</taxon>
        <taxon>Actinomycetes</taxon>
        <taxon>Kitasatosporales</taxon>
        <taxon>Streptomycetaceae</taxon>
        <taxon>Streptomyces</taxon>
    </lineage>
</organism>
<dbReference type="GO" id="GO:0008168">
    <property type="term" value="F:methyltransferase activity"/>
    <property type="evidence" value="ECO:0007669"/>
    <property type="project" value="UniProtKB-KW"/>
</dbReference>
<evidence type="ECO:0000313" key="1">
    <source>
        <dbReference type="EMBL" id="MFC7219473.1"/>
    </source>
</evidence>